<feature type="signal peptide" evidence="1">
    <location>
        <begin position="1"/>
        <end position="29"/>
    </location>
</feature>
<reference evidence="2" key="1">
    <citation type="submission" date="2021-01" db="EMBL/GenBank/DDBJ databases">
        <authorList>
            <person name="Corre E."/>
            <person name="Pelletier E."/>
            <person name="Niang G."/>
            <person name="Scheremetjew M."/>
            <person name="Finn R."/>
            <person name="Kale V."/>
            <person name="Holt S."/>
            <person name="Cochrane G."/>
            <person name="Meng A."/>
            <person name="Brown T."/>
            <person name="Cohen L."/>
        </authorList>
    </citation>
    <scope>NUCLEOTIDE SEQUENCE</scope>
    <source>
        <strain evidence="2">Isolate 1302-5</strain>
    </source>
</reference>
<accession>A0A7S4K7Y4</accession>
<keyword evidence="1" id="KW-0732">Signal</keyword>
<evidence type="ECO:0000313" key="2">
    <source>
        <dbReference type="EMBL" id="CAE2286491.1"/>
    </source>
</evidence>
<dbReference type="InterPro" id="IPR021109">
    <property type="entry name" value="Peptidase_aspartic_dom_sf"/>
</dbReference>
<feature type="chain" id="PRO_5031142256" description="Peptidase A1 domain-containing protein" evidence="1">
    <location>
        <begin position="30"/>
        <end position="410"/>
    </location>
</feature>
<dbReference type="EMBL" id="HBKQ01059602">
    <property type="protein sequence ID" value="CAE2286491.1"/>
    <property type="molecule type" value="Transcribed_RNA"/>
</dbReference>
<dbReference type="SUPFAM" id="SSF50630">
    <property type="entry name" value="Acid proteases"/>
    <property type="match status" value="1"/>
</dbReference>
<name>A0A7S4K7Y4_9STRA</name>
<evidence type="ECO:0008006" key="3">
    <source>
        <dbReference type="Google" id="ProtNLM"/>
    </source>
</evidence>
<dbReference type="PROSITE" id="PS51257">
    <property type="entry name" value="PROKAR_LIPOPROTEIN"/>
    <property type="match status" value="1"/>
</dbReference>
<evidence type="ECO:0000256" key="1">
    <source>
        <dbReference type="SAM" id="SignalP"/>
    </source>
</evidence>
<protein>
    <recommendedName>
        <fullName evidence="3">Peptidase A1 domain-containing protein</fullName>
    </recommendedName>
</protein>
<gene>
    <name evidence="2" type="ORF">OAUR00152_LOCUS40670</name>
</gene>
<proteinExistence type="predicted"/>
<sequence>MARLRMSLVQVCCVAFTSLLLACTLCVEALINTACSSITATDTNIRADNVLLMATSNVGSNNDERVSVSQQRREFFRSISSPFAVSLYSSSTPIVAVAASAQDVTGEKVTVPLEWNEKIQGYLVCYRIDGDLFRAVVDTGSPFLTIPGTCDPTTKFKWGCYRNEGVPSGLKNTFEQFDGVEGEVEWRTAQFTFANATGSMIGPPKMIFGVLSPRLQGLSGGVFFGLVRDTDSWIRPSFLGQTVVEAFNIDLASAEKSLTLSTTPLIGRDDDYIQLVNDLRRRYGDPTLHYTAKVKKLTVNGSPLAASDGKPIFAIIDTGVTGMIVSREIFDERYISARAQKERKMWNDVVVSFNTARGKAVTLTADAPLTTPFGGKPWKNFDAHLIVLGLSFLEGNNLTIDISTDRLRIN</sequence>
<organism evidence="2">
    <name type="scientific">Odontella aurita</name>
    <dbReference type="NCBI Taxonomy" id="265563"/>
    <lineage>
        <taxon>Eukaryota</taxon>
        <taxon>Sar</taxon>
        <taxon>Stramenopiles</taxon>
        <taxon>Ochrophyta</taxon>
        <taxon>Bacillariophyta</taxon>
        <taxon>Mediophyceae</taxon>
        <taxon>Biddulphiophycidae</taxon>
        <taxon>Eupodiscales</taxon>
        <taxon>Odontellaceae</taxon>
        <taxon>Odontella</taxon>
    </lineage>
</organism>
<dbReference type="AlphaFoldDB" id="A0A7S4K7Y4"/>
<dbReference type="Gene3D" id="2.40.70.10">
    <property type="entry name" value="Acid Proteases"/>
    <property type="match status" value="1"/>
</dbReference>